<evidence type="ECO:0000313" key="1">
    <source>
        <dbReference type="Ensembl" id="ENSOARP00020022691.1"/>
    </source>
</evidence>
<name>A0AC11C145_SHEEP</name>
<accession>A0AC11C145</accession>
<reference evidence="1" key="3">
    <citation type="submission" date="2025-09" db="UniProtKB">
        <authorList>
            <consortium name="Ensembl"/>
        </authorList>
    </citation>
    <scope>IDENTIFICATION</scope>
</reference>
<protein>
    <submittedName>
        <fullName evidence="1">Uncharacterized protein</fullName>
    </submittedName>
</protein>
<sequence length="99" mass="11351">MADFLKALPVYNKSDFSRFHADSGCKASNRRPSVSLPTREYPSEQIIVTEKTFFWASYISNGTERMPPRQTWSQWTRKMRARHPAPCKVARTTAPDEGA</sequence>
<reference evidence="1" key="2">
    <citation type="submission" date="2025-08" db="UniProtKB">
        <authorList>
            <consortium name="Ensembl"/>
        </authorList>
    </citation>
    <scope>IDENTIFICATION</scope>
</reference>
<reference evidence="1" key="1">
    <citation type="submission" date="2020-11" db="EMBL/GenBank/DDBJ databases">
        <authorList>
            <person name="Davenport K.M."/>
            <person name="Bickhart D.M."/>
            <person name="Smith T.P.L."/>
            <person name="Murdoch B.M."/>
            <person name="Rosen B.D."/>
        </authorList>
    </citation>
    <scope>NUCLEOTIDE SEQUENCE [LARGE SCALE GENOMIC DNA]</scope>
    <source>
        <strain evidence="1">OAR_USU_Benz2616</strain>
    </source>
</reference>
<proteinExistence type="predicted"/>
<organism evidence="1">
    <name type="scientific">Ovis aries</name>
    <name type="common">Sheep</name>
    <dbReference type="NCBI Taxonomy" id="9940"/>
    <lineage>
        <taxon>Eukaryota</taxon>
        <taxon>Metazoa</taxon>
        <taxon>Chordata</taxon>
        <taxon>Craniata</taxon>
        <taxon>Vertebrata</taxon>
        <taxon>Euteleostomi</taxon>
        <taxon>Mammalia</taxon>
        <taxon>Eutheria</taxon>
        <taxon>Laurasiatheria</taxon>
        <taxon>Artiodactyla</taxon>
        <taxon>Ruminantia</taxon>
        <taxon>Pecora</taxon>
        <taxon>Bovidae</taxon>
        <taxon>Caprinae</taxon>
        <taxon>Ovis</taxon>
    </lineage>
</organism>
<dbReference type="Ensembl" id="ENSOART00020027349.2">
    <property type="protein sequence ID" value="ENSOARP00020022691.1"/>
    <property type="gene ID" value="ENSOARG00020017790.2"/>
</dbReference>